<feature type="region of interest" description="Disordered" evidence="1">
    <location>
        <begin position="1"/>
        <end position="23"/>
    </location>
</feature>
<evidence type="ECO:0000256" key="1">
    <source>
        <dbReference type="SAM" id="MobiDB-lite"/>
    </source>
</evidence>
<organism evidence="2 4">
    <name type="scientific">Leptospira bourretii</name>
    <dbReference type="NCBI Taxonomy" id="2484962"/>
    <lineage>
        <taxon>Bacteria</taxon>
        <taxon>Pseudomonadati</taxon>
        <taxon>Spirochaetota</taxon>
        <taxon>Spirochaetia</taxon>
        <taxon>Leptospirales</taxon>
        <taxon>Leptospiraceae</taxon>
        <taxon>Leptospira</taxon>
    </lineage>
</organism>
<evidence type="ECO:0000313" key="4">
    <source>
        <dbReference type="Proteomes" id="UP000297394"/>
    </source>
</evidence>
<accession>A0A4R9IQR5</accession>
<evidence type="ECO:0000313" key="5">
    <source>
        <dbReference type="Proteomes" id="UP000297918"/>
    </source>
</evidence>
<name>A0A4R9IQR5_9LEPT</name>
<keyword evidence="5" id="KW-1185">Reference proteome</keyword>
<evidence type="ECO:0000313" key="2">
    <source>
        <dbReference type="EMBL" id="TGK90221.1"/>
    </source>
</evidence>
<dbReference type="AlphaFoldDB" id="A0A4R9IQR5"/>
<evidence type="ECO:0000313" key="3">
    <source>
        <dbReference type="EMBL" id="TGK93755.1"/>
    </source>
</evidence>
<dbReference type="RefSeq" id="WP_135746953.1">
    <property type="nucleotide sequence ID" value="NZ_RQFL01000011.1"/>
</dbReference>
<sequence>MVAAKYRPTKGKTETTCAKRRTSKNKQVLTAEYKQTVTNSGTFRFQVNTGTQEKYSGRTAKIFAASSVSK</sequence>
<dbReference type="Proteomes" id="UP000297918">
    <property type="component" value="Unassembled WGS sequence"/>
</dbReference>
<proteinExistence type="predicted"/>
<reference evidence="3" key="1">
    <citation type="submission" date="2018-10" db="EMBL/GenBank/DDBJ databases">
        <authorList>
            <person name="Vincent A.T."/>
            <person name="Schiettekatte O."/>
            <person name="Bourhy P."/>
            <person name="Veyrier F.J."/>
            <person name="Picardeau M."/>
        </authorList>
    </citation>
    <scope>NUCLEOTIDE SEQUENCE</scope>
    <source>
        <strain evidence="3">201800281</strain>
    </source>
</reference>
<dbReference type="EMBL" id="RQFL01000011">
    <property type="protein sequence ID" value="TGK93755.1"/>
    <property type="molecule type" value="Genomic_DNA"/>
</dbReference>
<reference evidence="2 4" key="2">
    <citation type="journal article" date="2019" name="PLoS Negl. Trop. Dis.">
        <title>Revisiting the worldwide diversity of Leptospira species in the environment.</title>
        <authorList>
            <person name="Vincent A.T."/>
            <person name="Schiettekatte O."/>
            <person name="Bourhy P."/>
            <person name="Veyrier F.J."/>
            <person name="Picardeau M."/>
        </authorList>
    </citation>
    <scope>NUCLEOTIDE SEQUENCE [LARGE SCALE GENOMIC DNA]</scope>
    <source>
        <strain evidence="2 4">201800280</strain>
        <strain evidence="3">201800281</strain>
    </source>
</reference>
<dbReference type="EMBL" id="RQFM01000006">
    <property type="protein sequence ID" value="TGK90221.1"/>
    <property type="molecule type" value="Genomic_DNA"/>
</dbReference>
<comment type="caution">
    <text evidence="2">The sequence shown here is derived from an EMBL/GenBank/DDBJ whole genome shotgun (WGS) entry which is preliminary data.</text>
</comment>
<gene>
    <name evidence="2" type="ORF">EHQ23_01275</name>
    <name evidence="3" type="ORF">EHQ26_06930</name>
</gene>
<protein>
    <submittedName>
        <fullName evidence="2">Uncharacterized protein</fullName>
    </submittedName>
</protein>
<dbReference type="Proteomes" id="UP000297394">
    <property type="component" value="Unassembled WGS sequence"/>
</dbReference>